<sequence length="243" mass="29200">MQVPAQLYLTESKFRLFFFSFSLLFCLLIVLTYHEAIFFLETYNFSGGEKKFYYYKYHRTILNFYVYLYVYSLCNKHTIRLLSFQSLFYSSWYKSQIQLFRMLLVGPLLLFISGLFICHIILIPLALSFFSTWNITVIYTLDVQLEARIQTYTYWTLQIAFYLSNFLFFSLFKLLRSYIDDGMISLHFFFRKNRKYFLVFIYICTSLLLPPEGLVQLLLLLSILALTEVFFLITCIFFVKNNV</sequence>
<feature type="transmembrane region" description="Helical" evidence="1">
    <location>
        <begin position="152"/>
        <end position="175"/>
    </location>
</feature>
<keyword evidence="2" id="KW-0496">Mitochondrion</keyword>
<feature type="transmembrane region" description="Helical" evidence="1">
    <location>
        <begin position="217"/>
        <end position="239"/>
    </location>
</feature>
<feature type="transmembrane region" description="Helical" evidence="1">
    <location>
        <begin position="196"/>
        <end position="211"/>
    </location>
</feature>
<organism evidence="2">
    <name type="scientific">Wildemania schizophylla</name>
    <name type="common">Red alga</name>
    <name type="synonym">Porphyra schizophylla</name>
    <dbReference type="NCBI Taxonomy" id="1134705"/>
    <lineage>
        <taxon>Eukaryota</taxon>
        <taxon>Rhodophyta</taxon>
        <taxon>Bangiophyceae</taxon>
        <taxon>Bangiales</taxon>
        <taxon>Bangiaceae</taxon>
        <taxon>Wildemania</taxon>
    </lineage>
</organism>
<evidence type="ECO:0000313" key="2">
    <source>
        <dbReference type="EMBL" id="AID57269.1"/>
    </source>
</evidence>
<accession>A0A068F595</accession>
<dbReference type="GeneID" id="19909048"/>
<feature type="transmembrane region" description="Helical" evidence="1">
    <location>
        <begin position="60"/>
        <end position="79"/>
    </location>
</feature>
<feature type="transmembrane region" description="Helical" evidence="1">
    <location>
        <begin position="16"/>
        <end position="40"/>
    </location>
</feature>
<gene>
    <name evidence="2" type="primary">ymf16</name>
</gene>
<keyword evidence="1" id="KW-0812">Transmembrane</keyword>
<protein>
    <submittedName>
        <fullName evidence="2">SecY-independent transporter protein</fullName>
    </submittedName>
</protein>
<dbReference type="EMBL" id="KJ689442">
    <property type="protein sequence ID" value="AID57269.1"/>
    <property type="molecule type" value="Genomic_DNA"/>
</dbReference>
<keyword evidence="1" id="KW-1133">Transmembrane helix</keyword>
<dbReference type="RefSeq" id="YP_009048894.1">
    <property type="nucleotide sequence ID" value="NC_024579.1"/>
</dbReference>
<keyword evidence="1" id="KW-0472">Membrane</keyword>
<evidence type="ECO:0000256" key="1">
    <source>
        <dbReference type="SAM" id="Phobius"/>
    </source>
</evidence>
<feature type="transmembrane region" description="Helical" evidence="1">
    <location>
        <begin position="99"/>
        <end position="132"/>
    </location>
</feature>
<name>A0A068F595_WILSC</name>
<proteinExistence type="predicted"/>
<dbReference type="AlphaFoldDB" id="A0A068F595"/>
<geneLocation type="mitochondrion" evidence="2"/>
<reference evidence="2" key="1">
    <citation type="journal article" date="2014" name="Mitochondrial DNA">
        <title>Complete mitochondrial genome of the holotype specimen of Wildemania schizophylla (Bangiales: Rhodophyta).</title>
        <authorList>
            <person name="Silva M.Y."/>
            <person name="Hughey J.R."/>
        </authorList>
    </citation>
    <scope>NUCLEOTIDE SEQUENCE</scope>
</reference>